<evidence type="ECO:0000313" key="3">
    <source>
        <dbReference type="Proteomes" id="UP000555564"/>
    </source>
</evidence>
<gene>
    <name evidence="2" type="ORF">BJ992_000707</name>
</gene>
<dbReference type="EMBL" id="JACHIU010000001">
    <property type="protein sequence ID" value="MBB6471276.1"/>
    <property type="molecule type" value="Genomic_DNA"/>
</dbReference>
<dbReference type="SMART" id="SM00347">
    <property type="entry name" value="HTH_MARR"/>
    <property type="match status" value="1"/>
</dbReference>
<name>A0A7X0M5X4_9ACTN</name>
<dbReference type="GO" id="GO:0003700">
    <property type="term" value="F:DNA-binding transcription factor activity"/>
    <property type="evidence" value="ECO:0007669"/>
    <property type="project" value="InterPro"/>
</dbReference>
<dbReference type="InterPro" id="IPR039422">
    <property type="entry name" value="MarR/SlyA-like"/>
</dbReference>
<keyword evidence="2" id="KW-0238">DNA-binding</keyword>
<proteinExistence type="predicted"/>
<accession>A0A7X0M5X4</accession>
<dbReference type="Pfam" id="PF01047">
    <property type="entry name" value="MarR"/>
    <property type="match status" value="1"/>
</dbReference>
<dbReference type="PANTHER" id="PTHR33164:SF99">
    <property type="entry name" value="MARR FAMILY REGULATORY PROTEIN"/>
    <property type="match status" value="1"/>
</dbReference>
<dbReference type="InterPro" id="IPR000835">
    <property type="entry name" value="HTH_MarR-typ"/>
</dbReference>
<dbReference type="Proteomes" id="UP000555564">
    <property type="component" value="Unassembled WGS sequence"/>
</dbReference>
<dbReference type="AlphaFoldDB" id="A0A7X0M5X4"/>
<evidence type="ECO:0000313" key="2">
    <source>
        <dbReference type="EMBL" id="MBB6471276.1"/>
    </source>
</evidence>
<dbReference type="InterPro" id="IPR036388">
    <property type="entry name" value="WH-like_DNA-bd_sf"/>
</dbReference>
<dbReference type="PROSITE" id="PS50995">
    <property type="entry name" value="HTH_MARR_2"/>
    <property type="match status" value="1"/>
</dbReference>
<organism evidence="2 3">
    <name type="scientific">Sphaerisporangium rubeum</name>
    <dbReference type="NCBI Taxonomy" id="321317"/>
    <lineage>
        <taxon>Bacteria</taxon>
        <taxon>Bacillati</taxon>
        <taxon>Actinomycetota</taxon>
        <taxon>Actinomycetes</taxon>
        <taxon>Streptosporangiales</taxon>
        <taxon>Streptosporangiaceae</taxon>
        <taxon>Sphaerisporangium</taxon>
    </lineage>
</organism>
<dbReference type="InterPro" id="IPR036390">
    <property type="entry name" value="WH_DNA-bd_sf"/>
</dbReference>
<dbReference type="SUPFAM" id="SSF46785">
    <property type="entry name" value="Winged helix' DNA-binding domain"/>
    <property type="match status" value="1"/>
</dbReference>
<sequence length="148" mass="15903">MTTIPHAPTTSSDQAVWGRVLALHAHVERQLTHALQRRHGIGLSEFRALECLIQVEDGELRMQDLADKVGLGQSSVTRLVGRLFSAGFAFRDLCPDDKRGVYAVITDAGKRCYADARGTYSEVLSAALNTAGATPELAGTVQALRGAL</sequence>
<comment type="caution">
    <text evidence="2">The sequence shown here is derived from an EMBL/GenBank/DDBJ whole genome shotgun (WGS) entry which is preliminary data.</text>
</comment>
<feature type="domain" description="HTH marR-type" evidence="1">
    <location>
        <begin position="1"/>
        <end position="148"/>
    </location>
</feature>
<keyword evidence="3" id="KW-1185">Reference proteome</keyword>
<dbReference type="RefSeq" id="WP_184978517.1">
    <property type="nucleotide sequence ID" value="NZ_BAAALO010000028.1"/>
</dbReference>
<dbReference type="GO" id="GO:0003677">
    <property type="term" value="F:DNA binding"/>
    <property type="evidence" value="ECO:0007669"/>
    <property type="project" value="UniProtKB-KW"/>
</dbReference>
<protein>
    <submittedName>
        <fullName evidence="2">DNA-binding MarR family transcriptional regulator</fullName>
    </submittedName>
</protein>
<reference evidence="2 3" key="1">
    <citation type="submission" date="2020-08" db="EMBL/GenBank/DDBJ databases">
        <title>Sequencing the genomes of 1000 actinobacteria strains.</title>
        <authorList>
            <person name="Klenk H.-P."/>
        </authorList>
    </citation>
    <scope>NUCLEOTIDE SEQUENCE [LARGE SCALE GENOMIC DNA]</scope>
    <source>
        <strain evidence="2 3">DSM 44936</strain>
    </source>
</reference>
<evidence type="ECO:0000259" key="1">
    <source>
        <dbReference type="PROSITE" id="PS50995"/>
    </source>
</evidence>
<dbReference type="PANTHER" id="PTHR33164">
    <property type="entry name" value="TRANSCRIPTIONAL REGULATOR, MARR FAMILY"/>
    <property type="match status" value="1"/>
</dbReference>
<dbReference type="GO" id="GO:0006950">
    <property type="term" value="P:response to stress"/>
    <property type="evidence" value="ECO:0007669"/>
    <property type="project" value="TreeGrafter"/>
</dbReference>
<dbReference type="Gene3D" id="1.10.10.10">
    <property type="entry name" value="Winged helix-like DNA-binding domain superfamily/Winged helix DNA-binding domain"/>
    <property type="match status" value="1"/>
</dbReference>